<protein>
    <submittedName>
        <fullName evidence="1">Uncharacterized protein</fullName>
    </submittedName>
</protein>
<dbReference type="EMBL" id="CM037151">
    <property type="protein sequence ID" value="KAH7842750.1"/>
    <property type="molecule type" value="Genomic_DNA"/>
</dbReference>
<gene>
    <name evidence="1" type="ORF">Vadar_008737</name>
</gene>
<evidence type="ECO:0000313" key="2">
    <source>
        <dbReference type="Proteomes" id="UP000828048"/>
    </source>
</evidence>
<name>A0ACB7XQB6_9ERIC</name>
<dbReference type="Proteomes" id="UP000828048">
    <property type="component" value="Chromosome 1"/>
</dbReference>
<accession>A0ACB7XQB6</accession>
<organism evidence="1 2">
    <name type="scientific">Vaccinium darrowii</name>
    <dbReference type="NCBI Taxonomy" id="229202"/>
    <lineage>
        <taxon>Eukaryota</taxon>
        <taxon>Viridiplantae</taxon>
        <taxon>Streptophyta</taxon>
        <taxon>Embryophyta</taxon>
        <taxon>Tracheophyta</taxon>
        <taxon>Spermatophyta</taxon>
        <taxon>Magnoliopsida</taxon>
        <taxon>eudicotyledons</taxon>
        <taxon>Gunneridae</taxon>
        <taxon>Pentapetalae</taxon>
        <taxon>asterids</taxon>
        <taxon>Ericales</taxon>
        <taxon>Ericaceae</taxon>
        <taxon>Vaccinioideae</taxon>
        <taxon>Vaccinieae</taxon>
        <taxon>Vaccinium</taxon>
    </lineage>
</organism>
<reference evidence="1 2" key="1">
    <citation type="journal article" date="2021" name="Hortic Res">
        <title>High-quality reference genome and annotation aids understanding of berry development for evergreen blueberry (Vaccinium darrowii).</title>
        <authorList>
            <person name="Yu J."/>
            <person name="Hulse-Kemp A.M."/>
            <person name="Babiker E."/>
            <person name="Staton M."/>
        </authorList>
    </citation>
    <scope>NUCLEOTIDE SEQUENCE [LARGE SCALE GENOMIC DNA]</scope>
    <source>
        <strain evidence="2">cv. NJ 8807/NJ 8810</strain>
        <tissue evidence="1">Young leaf</tissue>
    </source>
</reference>
<sequence>MEPQNHQILLFLSLLFISTTAVSVPTAAPSPTPFPSPELSTPESPTPSPDTPTPSPVLSPNYISFPPSSNLPSQPPSASGPVSTNPALEKICESTDYPEVCISTISPLLTGPTDLKTVVGIAIKAAADHTKLAVSLATKLAAMSSPLASTYGDCKDSYDDAVENFESAKDALATGDVGTMNSMLSAAITDFGDCDDGLLGQSSPLLDVDLALIHMTSNCLAIVSLIH</sequence>
<evidence type="ECO:0000313" key="1">
    <source>
        <dbReference type="EMBL" id="KAH7842750.1"/>
    </source>
</evidence>
<proteinExistence type="predicted"/>
<comment type="caution">
    <text evidence="1">The sequence shown here is derived from an EMBL/GenBank/DDBJ whole genome shotgun (WGS) entry which is preliminary data.</text>
</comment>
<keyword evidence="2" id="KW-1185">Reference proteome</keyword>